<reference evidence="1" key="1">
    <citation type="submission" date="2020-03" db="EMBL/GenBank/DDBJ databases">
        <title>The deep terrestrial virosphere.</title>
        <authorList>
            <person name="Holmfeldt K."/>
            <person name="Nilsson E."/>
            <person name="Simone D."/>
            <person name="Lopez-Fernandez M."/>
            <person name="Wu X."/>
            <person name="de Brujin I."/>
            <person name="Lundin D."/>
            <person name="Andersson A."/>
            <person name="Bertilsson S."/>
            <person name="Dopson M."/>
        </authorList>
    </citation>
    <scope>NUCLEOTIDE SEQUENCE</scope>
    <source>
        <strain evidence="2">MM415A01270</strain>
        <strain evidence="1">MM415B01828</strain>
    </source>
</reference>
<dbReference type="EMBL" id="MT142291">
    <property type="protein sequence ID" value="QJA77598.1"/>
    <property type="molecule type" value="Genomic_DNA"/>
</dbReference>
<protein>
    <submittedName>
        <fullName evidence="1">Putative major capsid protein</fullName>
    </submittedName>
</protein>
<dbReference type="AlphaFoldDB" id="A0A6M3IGK9"/>
<proteinExistence type="predicted"/>
<organism evidence="1">
    <name type="scientific">viral metagenome</name>
    <dbReference type="NCBI Taxonomy" id="1070528"/>
    <lineage>
        <taxon>unclassified sequences</taxon>
        <taxon>metagenomes</taxon>
        <taxon>organismal metagenomes</taxon>
    </lineage>
</organism>
<name>A0A6M3IGK9_9ZZZZ</name>
<dbReference type="Pfam" id="PF13252">
    <property type="entry name" value="Phage_capsid_3"/>
    <property type="match status" value="2"/>
</dbReference>
<dbReference type="NCBIfam" id="TIGR04387">
    <property type="entry name" value="capsid_maj_N4"/>
    <property type="match status" value="1"/>
</dbReference>
<dbReference type="InterPro" id="IPR025267">
    <property type="entry name" value="ORF017-like"/>
</dbReference>
<dbReference type="EMBL" id="MT141225">
    <property type="protein sequence ID" value="QJA56545.1"/>
    <property type="molecule type" value="Genomic_DNA"/>
</dbReference>
<sequence>MPMTAFATGDTLTEKAWSKKVIKLGMDRSYFEQNGYVGEDPNNIIVKYTELAKGKGDVIYLPAYGELTGAGVSGDSAMEGSEEPLPTYDDAVTIDQIRNAVRIEGAMTEQRTSLALRQLARNALADWLANLVTEETFAALASSPTRVVFGGDATTKATIEAGDYMTTTLLSKASTIAEKNTPEIKPISKGGAQVFVCVCAPDSAYDLKISDSVWGQAMREAMPRGDSNPLFKNAYGMWDGTIIQKHKYITTSVTFGTSANLAGAENLFLGRGACAWAFAQQKFWKEKTFDYQNSPGVCIGAIYGVTKLVFNSEDNGVITLVVYRTNNAEAAYA</sequence>
<accession>A0A6M3IGK9</accession>
<evidence type="ECO:0000313" key="2">
    <source>
        <dbReference type="EMBL" id="QJA77598.1"/>
    </source>
</evidence>
<gene>
    <name evidence="2" type="ORF">MM415A01270_0011</name>
    <name evidence="1" type="ORF">MM415B01828_0011</name>
</gene>
<evidence type="ECO:0000313" key="1">
    <source>
        <dbReference type="EMBL" id="QJA56545.1"/>
    </source>
</evidence>